<dbReference type="SUPFAM" id="SSF53335">
    <property type="entry name" value="S-adenosyl-L-methionine-dependent methyltransferases"/>
    <property type="match status" value="1"/>
</dbReference>
<feature type="domain" description="Methyltransferase" evidence="1">
    <location>
        <begin position="57"/>
        <end position="168"/>
    </location>
</feature>
<reference evidence="2 3" key="1">
    <citation type="submission" date="2020-05" db="EMBL/GenBank/DDBJ databases">
        <title>Complete genome sequence of of a novel Thermoleptolyngbya strain isolated from hot springs of Ganzi, Sichuan China.</title>
        <authorList>
            <person name="Tang J."/>
            <person name="Daroch M."/>
            <person name="Li L."/>
            <person name="Waleron K."/>
            <person name="Waleron M."/>
            <person name="Waleron M."/>
        </authorList>
    </citation>
    <scope>NUCLEOTIDE SEQUENCE [LARGE SCALE GENOMIC DNA]</scope>
    <source>
        <strain evidence="2 3">PKUAC-SCTA183</strain>
    </source>
</reference>
<accession>A0A6M8BAI6</accession>
<dbReference type="EMBL" id="CP053661">
    <property type="protein sequence ID" value="QKD84074.1"/>
    <property type="molecule type" value="Genomic_DNA"/>
</dbReference>
<dbReference type="CDD" id="cd02440">
    <property type="entry name" value="AdoMet_MTases"/>
    <property type="match status" value="1"/>
</dbReference>
<keyword evidence="2" id="KW-0808">Transferase</keyword>
<evidence type="ECO:0000313" key="2">
    <source>
        <dbReference type="EMBL" id="QKD84074.1"/>
    </source>
</evidence>
<dbReference type="AlphaFoldDB" id="A0A6M8BAI6"/>
<proteinExistence type="predicted"/>
<dbReference type="Proteomes" id="UP000505210">
    <property type="component" value="Chromosome"/>
</dbReference>
<dbReference type="PANTHER" id="PTHR43464:SF91">
    <property type="entry name" value="SLL0487 PROTEIN"/>
    <property type="match status" value="1"/>
</dbReference>
<dbReference type="InterPro" id="IPR025714">
    <property type="entry name" value="Methyltranfer_dom"/>
</dbReference>
<dbReference type="GO" id="GO:0032259">
    <property type="term" value="P:methylation"/>
    <property type="evidence" value="ECO:0007669"/>
    <property type="project" value="UniProtKB-KW"/>
</dbReference>
<sequence>MTPMSSSTLDQLRAQFDNAPYPRIPLDQSPLADYDMQFVHSMVTPYYLRYRRAVDTVGKVILDAGCGTGYKAHLLAIANPGATIIGVDLSEASVKLARQRLDYHQIPNTEFYTLLIEDLPSLGMHFDYINCDETLYLVPDPLAALQAMTSVLKPDGILRVNLHSALQRHAFYRAQELFRAIGLMKPETSQSEAVQVVINTMKALKPDVVLKQHAWKPEYERPESDGSILANHLLVGDKGFTIPDVFDLLGAANLEFLSMVNWRHWQVPDLFKDGDDLPALWGMSLMTADPPAQLRMYELLHPVNRLMDFWCVRADADPPGIPVDAWDDEAWQEARVHLHPVLRAAPIREAAIAQIAASQPFELTRYIDLPAMGPVLLTALETACLLPLWEGAQTVAALAQRWQQIQPTDWATLEPLSENTAFARVQNLLNRLDAFLYVLTELDS</sequence>
<organism evidence="2 3">
    <name type="scientific">Thermoleptolyngbya sichuanensis A183</name>
    <dbReference type="NCBI Taxonomy" id="2737172"/>
    <lineage>
        <taxon>Bacteria</taxon>
        <taxon>Bacillati</taxon>
        <taxon>Cyanobacteriota</taxon>
        <taxon>Cyanophyceae</taxon>
        <taxon>Oculatellales</taxon>
        <taxon>Oculatellaceae</taxon>
        <taxon>Thermoleptolyngbya</taxon>
        <taxon>Thermoleptolyngbya sichuanensis</taxon>
    </lineage>
</organism>
<dbReference type="PANTHER" id="PTHR43464">
    <property type="entry name" value="METHYLTRANSFERASE"/>
    <property type="match status" value="1"/>
</dbReference>
<name>A0A6M8BAI6_9CYAN</name>
<dbReference type="Pfam" id="PF13847">
    <property type="entry name" value="Methyltransf_31"/>
    <property type="match status" value="1"/>
</dbReference>
<dbReference type="KEGG" id="theu:HPC62_19520"/>
<keyword evidence="2" id="KW-0489">Methyltransferase</keyword>
<evidence type="ECO:0000313" key="3">
    <source>
        <dbReference type="Proteomes" id="UP000505210"/>
    </source>
</evidence>
<keyword evidence="3" id="KW-1185">Reference proteome</keyword>
<gene>
    <name evidence="2" type="ORF">HPC62_19520</name>
</gene>
<dbReference type="GO" id="GO:0008168">
    <property type="term" value="F:methyltransferase activity"/>
    <property type="evidence" value="ECO:0007669"/>
    <property type="project" value="UniProtKB-KW"/>
</dbReference>
<dbReference type="Gene3D" id="3.40.50.150">
    <property type="entry name" value="Vaccinia Virus protein VP39"/>
    <property type="match status" value="1"/>
</dbReference>
<dbReference type="InterPro" id="IPR029063">
    <property type="entry name" value="SAM-dependent_MTases_sf"/>
</dbReference>
<evidence type="ECO:0000259" key="1">
    <source>
        <dbReference type="Pfam" id="PF13847"/>
    </source>
</evidence>
<protein>
    <submittedName>
        <fullName evidence="2">Class I SAM-dependent methyltransferase</fullName>
    </submittedName>
</protein>